<evidence type="ECO:0000313" key="3">
    <source>
        <dbReference type="Proteomes" id="UP000027215"/>
    </source>
</evidence>
<dbReference type="Pfam" id="PF00085">
    <property type="entry name" value="Thioredoxin"/>
    <property type="match status" value="1"/>
</dbReference>
<dbReference type="InterPro" id="IPR036249">
    <property type="entry name" value="Thioredoxin-like_sf"/>
</dbReference>
<dbReference type="PATRIC" id="fig|155920.8.peg.848"/>
<evidence type="ECO:0000259" key="1">
    <source>
        <dbReference type="PROSITE" id="PS51352"/>
    </source>
</evidence>
<dbReference type="RefSeq" id="WP_004086561.1">
    <property type="nucleotide sequence ID" value="NZ_CP006696.1"/>
</dbReference>
<organism evidence="2 3">
    <name type="scientific">Xylella fastidiosa subsp. sandyi Ann-1</name>
    <dbReference type="NCBI Taxonomy" id="155920"/>
    <lineage>
        <taxon>Bacteria</taxon>
        <taxon>Pseudomonadati</taxon>
        <taxon>Pseudomonadota</taxon>
        <taxon>Gammaproteobacteria</taxon>
        <taxon>Lysobacterales</taxon>
        <taxon>Lysobacteraceae</taxon>
        <taxon>Xylella</taxon>
    </lineage>
</organism>
<dbReference type="CDD" id="cd02947">
    <property type="entry name" value="TRX_family"/>
    <property type="match status" value="1"/>
</dbReference>
<dbReference type="SUPFAM" id="SSF52833">
    <property type="entry name" value="Thioredoxin-like"/>
    <property type="match status" value="1"/>
</dbReference>
<dbReference type="HOGENOM" id="CLU_090389_10_4_6"/>
<dbReference type="GeneID" id="93904186"/>
<dbReference type="PROSITE" id="PS51352">
    <property type="entry name" value="THIOREDOXIN_2"/>
    <property type="match status" value="1"/>
</dbReference>
<accession>A0A060H224</accession>
<proteinExistence type="predicted"/>
<protein>
    <submittedName>
        <fullName evidence="2">Thioredoxin</fullName>
    </submittedName>
</protein>
<sequence length="108" mass="11903">MQIITATSPDEFNAALKAHSRLLVDFYKEHCPGCRMLDMALNKFAATDAAAGVVVLKIRLETIGEDFFRDLGLRQTPTLGVFKNGLEVSRLLGFQSLAQIEAAVQTYL</sequence>
<dbReference type="AlphaFoldDB" id="A0A060H224"/>
<gene>
    <name evidence="2" type="ORF">D934_03555</name>
</gene>
<evidence type="ECO:0000313" key="2">
    <source>
        <dbReference type="EMBL" id="AIC09598.1"/>
    </source>
</evidence>
<dbReference type="EMBL" id="CP006696">
    <property type="protein sequence ID" value="AIC09598.1"/>
    <property type="molecule type" value="Genomic_DNA"/>
</dbReference>
<name>A0A060H224_XYLFS</name>
<reference evidence="2 3" key="1">
    <citation type="submission" date="2013-08" db="EMBL/GenBank/DDBJ databases">
        <authorList>
            <person name="Stouthamer R."/>
            <person name="Nunney L."/>
        </authorList>
    </citation>
    <scope>NUCLEOTIDE SEQUENCE [LARGE SCALE GENOMIC DNA]</scope>
    <source>
        <strain evidence="3">ann-1</strain>
    </source>
</reference>
<feature type="domain" description="Thioredoxin" evidence="1">
    <location>
        <begin position="1"/>
        <end position="108"/>
    </location>
</feature>
<dbReference type="InterPro" id="IPR013766">
    <property type="entry name" value="Thioredoxin_domain"/>
</dbReference>
<dbReference type="KEGG" id="xfs:D934_03555"/>
<dbReference type="Gene3D" id="3.40.30.10">
    <property type="entry name" value="Glutaredoxin"/>
    <property type="match status" value="1"/>
</dbReference>
<dbReference type="Proteomes" id="UP000027215">
    <property type="component" value="Chromosome"/>
</dbReference>